<reference evidence="10 11" key="1">
    <citation type="submission" date="2009-01" db="EMBL/GenBank/DDBJ databases">
        <authorList>
            <person name="Fulton L."/>
            <person name="Clifton S."/>
            <person name="Fulton B."/>
            <person name="Xu J."/>
            <person name="Minx P."/>
            <person name="Pepin K.H."/>
            <person name="Johnson M."/>
            <person name="Bhonagiri V."/>
            <person name="Nash W.E."/>
            <person name="Mardis E.R."/>
            <person name="Wilson R.K."/>
        </authorList>
    </citation>
    <scope>NUCLEOTIDE SEQUENCE [LARGE SCALE GENOMIC DNA]</scope>
    <source>
        <strain evidence="10 11">DSM 5476</strain>
    </source>
</reference>
<dbReference type="STRING" id="537013.CLOSTMETH_02928"/>
<keyword evidence="7" id="KW-0051">Antiviral defense</keyword>
<comment type="caution">
    <text evidence="10">The sequence shown here is derived from an EMBL/GenBank/DDBJ whole genome shotgun (WGS) entry which is preliminary data.</text>
</comment>
<evidence type="ECO:0000313" key="10">
    <source>
        <dbReference type="EMBL" id="EEG29466.1"/>
    </source>
</evidence>
<dbReference type="Proteomes" id="UP000003340">
    <property type="component" value="Unassembled WGS sequence"/>
</dbReference>
<evidence type="ECO:0000256" key="4">
    <source>
        <dbReference type="ARBA" id="ARBA00022759"/>
    </source>
</evidence>
<evidence type="ECO:0000313" key="11">
    <source>
        <dbReference type="Proteomes" id="UP000003340"/>
    </source>
</evidence>
<evidence type="ECO:0000256" key="8">
    <source>
        <dbReference type="ARBA" id="ARBA00033183"/>
    </source>
</evidence>
<evidence type="ECO:0000259" key="9">
    <source>
        <dbReference type="Pfam" id="PF03787"/>
    </source>
</evidence>
<dbReference type="GO" id="GO:0051607">
    <property type="term" value="P:defense response to virus"/>
    <property type="evidence" value="ECO:0007669"/>
    <property type="project" value="UniProtKB-KW"/>
</dbReference>
<evidence type="ECO:0000256" key="3">
    <source>
        <dbReference type="ARBA" id="ARBA00022722"/>
    </source>
</evidence>
<dbReference type="InterPro" id="IPR005537">
    <property type="entry name" value="RAMP_III_fam"/>
</dbReference>
<keyword evidence="4" id="KW-0255">Endonuclease</keyword>
<keyword evidence="11" id="KW-1185">Reference proteome</keyword>
<name>C0EGD5_9FIRM</name>
<organism evidence="10 11">
    <name type="scientific">[Clostridium] methylpentosum DSM 5476</name>
    <dbReference type="NCBI Taxonomy" id="537013"/>
    <lineage>
        <taxon>Bacteria</taxon>
        <taxon>Bacillati</taxon>
        <taxon>Bacillota</taxon>
        <taxon>Clostridia</taxon>
        <taxon>Eubacteriales</taxon>
        <taxon>Oscillospiraceae</taxon>
        <taxon>Oscillospiraceae incertae sedis</taxon>
    </lineage>
</organism>
<protein>
    <recommendedName>
        <fullName evidence="2">CRISPR system Cms endoribonuclease Csm3</fullName>
    </recommendedName>
    <alternativeName>
        <fullName evidence="8">CRISPR type III A-associated RAMP protein Csm3</fullName>
    </alternativeName>
</protein>
<evidence type="ECO:0000256" key="5">
    <source>
        <dbReference type="ARBA" id="ARBA00022801"/>
    </source>
</evidence>
<comment type="similarity">
    <text evidence="1">Belongs to the CRISPR-associated Csm3 family.</text>
</comment>
<accession>C0EGD5</accession>
<proteinExistence type="inferred from homology"/>
<dbReference type="eggNOG" id="COG1337">
    <property type="taxonomic scope" value="Bacteria"/>
</dbReference>
<dbReference type="PANTHER" id="PTHR35579">
    <property type="entry name" value="CRISPR SYSTEM CMS ENDORIBONUCLEASE CSM3"/>
    <property type="match status" value="1"/>
</dbReference>
<dbReference type="InterPro" id="IPR013412">
    <property type="entry name" value="CRISPR-assoc_RAMP_Csm3"/>
</dbReference>
<feature type="domain" description="CRISPR type III-associated protein" evidence="9">
    <location>
        <begin position="10"/>
        <end position="205"/>
    </location>
</feature>
<keyword evidence="5" id="KW-0378">Hydrolase</keyword>
<evidence type="ECO:0000256" key="7">
    <source>
        <dbReference type="ARBA" id="ARBA00023118"/>
    </source>
</evidence>
<evidence type="ECO:0000256" key="1">
    <source>
        <dbReference type="ARBA" id="ARBA00006342"/>
    </source>
</evidence>
<dbReference type="Pfam" id="PF03787">
    <property type="entry name" value="RAMPs"/>
    <property type="match status" value="1"/>
</dbReference>
<evidence type="ECO:0000256" key="6">
    <source>
        <dbReference type="ARBA" id="ARBA00022884"/>
    </source>
</evidence>
<dbReference type="EMBL" id="ACEC01000101">
    <property type="protein sequence ID" value="EEG29466.1"/>
    <property type="molecule type" value="Genomic_DNA"/>
</dbReference>
<dbReference type="GO" id="GO:0016787">
    <property type="term" value="F:hydrolase activity"/>
    <property type="evidence" value="ECO:0007669"/>
    <property type="project" value="UniProtKB-KW"/>
</dbReference>
<dbReference type="GO" id="GO:0004519">
    <property type="term" value="F:endonuclease activity"/>
    <property type="evidence" value="ECO:0007669"/>
    <property type="project" value="UniProtKB-KW"/>
</dbReference>
<sequence>MYKKLKISGTIEVLTGLHIGGSSSFAVIGTVDSPVVRDVRTQLPIIPGSSLKGKMRTLLARAKAKTVQELSQGYDNDPDEILRLFGKSAKKDSNEQKGQNKLSVSRLQFADCFLENADALLEYGVTEVKTENAIARLSSEANPRPIERVVRGAEFSFNCMYELYADGEQFDEENLKKDFDNIALGLSLLQLDYLGGHGTRGYGRIHFKNLTVEELSFGDNTTGQMKKELLDLLKAKLQQVVKGQCSAPLLDEDVKAPC</sequence>
<evidence type="ECO:0000256" key="2">
    <source>
        <dbReference type="ARBA" id="ARBA00022150"/>
    </source>
</evidence>
<dbReference type="NCBIfam" id="TIGR02582">
    <property type="entry name" value="cas7_TM1809"/>
    <property type="match status" value="1"/>
</dbReference>
<keyword evidence="6" id="KW-0694">RNA-binding</keyword>
<dbReference type="InterPro" id="IPR052216">
    <property type="entry name" value="CRISPR_Csm3_endoribonuclease"/>
</dbReference>
<keyword evidence="3" id="KW-0540">Nuclease</keyword>
<dbReference type="AlphaFoldDB" id="C0EGD5"/>
<dbReference type="GO" id="GO:0003723">
    <property type="term" value="F:RNA binding"/>
    <property type="evidence" value="ECO:0007669"/>
    <property type="project" value="UniProtKB-KW"/>
</dbReference>
<dbReference type="PANTHER" id="PTHR35579:SF3">
    <property type="entry name" value="CRISPR SYSTEM CMS ENDORIBONUCLEASE CSM3"/>
    <property type="match status" value="1"/>
</dbReference>
<dbReference type="HOGENOM" id="CLU_067743_0_0_9"/>
<gene>
    <name evidence="10" type="primary">csm3</name>
    <name evidence="10" type="ORF">CLOSTMETH_02928</name>
</gene>
<reference evidence="10 11" key="2">
    <citation type="submission" date="2009-02" db="EMBL/GenBank/DDBJ databases">
        <title>Draft genome sequence of Clostridium methylpentosum (DSM 5476).</title>
        <authorList>
            <person name="Sudarsanam P."/>
            <person name="Ley R."/>
            <person name="Guruge J."/>
            <person name="Turnbaugh P.J."/>
            <person name="Mahowald M."/>
            <person name="Liep D."/>
            <person name="Gordon J."/>
        </authorList>
    </citation>
    <scope>NUCLEOTIDE SEQUENCE [LARGE SCALE GENOMIC DNA]</scope>
    <source>
        <strain evidence="10 11">DSM 5476</strain>
    </source>
</reference>